<protein>
    <submittedName>
        <fullName evidence="1">Uncharacterized protein</fullName>
    </submittedName>
</protein>
<reference evidence="1 2" key="1">
    <citation type="journal article" date="2024" name="Commun. Biol.">
        <title>Comparative genomic analysis of thermophilic fungi reveals convergent evolutionary adaptations and gene losses.</title>
        <authorList>
            <person name="Steindorff A.S."/>
            <person name="Aguilar-Pontes M.V."/>
            <person name="Robinson A.J."/>
            <person name="Andreopoulos B."/>
            <person name="LaButti K."/>
            <person name="Kuo A."/>
            <person name="Mondo S."/>
            <person name="Riley R."/>
            <person name="Otillar R."/>
            <person name="Haridas S."/>
            <person name="Lipzen A."/>
            <person name="Grimwood J."/>
            <person name="Schmutz J."/>
            <person name="Clum A."/>
            <person name="Reid I.D."/>
            <person name="Moisan M.C."/>
            <person name="Butler G."/>
            <person name="Nguyen T.T.M."/>
            <person name="Dewar K."/>
            <person name="Conant G."/>
            <person name="Drula E."/>
            <person name="Henrissat B."/>
            <person name="Hansel C."/>
            <person name="Singer S."/>
            <person name="Hutchinson M.I."/>
            <person name="de Vries R.P."/>
            <person name="Natvig D.O."/>
            <person name="Powell A.J."/>
            <person name="Tsang A."/>
            <person name="Grigoriev I.V."/>
        </authorList>
    </citation>
    <scope>NUCLEOTIDE SEQUENCE [LARGE SCALE GENOMIC DNA]</scope>
    <source>
        <strain evidence="1 2">CBS 494.80</strain>
    </source>
</reference>
<proteinExistence type="predicted"/>
<dbReference type="Proteomes" id="UP001595075">
    <property type="component" value="Unassembled WGS sequence"/>
</dbReference>
<keyword evidence="2" id="KW-1185">Reference proteome</keyword>
<dbReference type="EMBL" id="JAZHXI010000017">
    <property type="protein sequence ID" value="KAL2062153.1"/>
    <property type="molecule type" value="Genomic_DNA"/>
</dbReference>
<sequence length="68" mass="7765">MKISSIQDIAICNSKPLRSNLKSIYLSLHAMTQKMAVEANQHLYTEYAQICPPAKTPRIFVVELHEFC</sequence>
<evidence type="ECO:0000313" key="1">
    <source>
        <dbReference type="EMBL" id="KAL2062153.1"/>
    </source>
</evidence>
<comment type="caution">
    <text evidence="1">The sequence shown here is derived from an EMBL/GenBank/DDBJ whole genome shotgun (WGS) entry which is preliminary data.</text>
</comment>
<name>A0ABR4BZJ4_9HELO</name>
<gene>
    <name evidence="1" type="ORF">VTL71DRAFT_6419</name>
</gene>
<accession>A0ABR4BZJ4</accession>
<evidence type="ECO:0000313" key="2">
    <source>
        <dbReference type="Proteomes" id="UP001595075"/>
    </source>
</evidence>
<organism evidence="1 2">
    <name type="scientific">Oculimacula yallundae</name>
    <dbReference type="NCBI Taxonomy" id="86028"/>
    <lineage>
        <taxon>Eukaryota</taxon>
        <taxon>Fungi</taxon>
        <taxon>Dikarya</taxon>
        <taxon>Ascomycota</taxon>
        <taxon>Pezizomycotina</taxon>
        <taxon>Leotiomycetes</taxon>
        <taxon>Helotiales</taxon>
        <taxon>Ploettnerulaceae</taxon>
        <taxon>Oculimacula</taxon>
    </lineage>
</organism>